<comment type="caution">
    <text evidence="2">The sequence shown here is derived from an EMBL/GenBank/DDBJ whole genome shotgun (WGS) entry which is preliminary data.</text>
</comment>
<feature type="region of interest" description="Disordered" evidence="1">
    <location>
        <begin position="19"/>
        <end position="59"/>
    </location>
</feature>
<evidence type="ECO:0000256" key="1">
    <source>
        <dbReference type="SAM" id="MobiDB-lite"/>
    </source>
</evidence>
<feature type="region of interest" description="Disordered" evidence="1">
    <location>
        <begin position="85"/>
        <end position="106"/>
    </location>
</feature>
<feature type="compositionally biased region" description="Polar residues" evidence="1">
    <location>
        <begin position="89"/>
        <end position="106"/>
    </location>
</feature>
<feature type="compositionally biased region" description="Basic residues" evidence="1">
    <location>
        <begin position="19"/>
        <end position="58"/>
    </location>
</feature>
<keyword evidence="3" id="KW-1185">Reference proteome</keyword>
<proteinExistence type="predicted"/>
<dbReference type="AlphaFoldDB" id="A0A4Y2WPC1"/>
<sequence length="106" mass="12767">MKEICLDIKIAYRNKYNRSKYNRSKYNRNKYNRNKYNRNKYNRNKYNRNKHNRSKREKMKSTAVCNLCTKIEDAFQILSEFVQGKSVRPSASMQTGQLRNATSKID</sequence>
<gene>
    <name evidence="2" type="ORF">AVEN_67842_1</name>
</gene>
<reference evidence="2 3" key="1">
    <citation type="journal article" date="2019" name="Sci. Rep.">
        <title>Orb-weaving spider Araneus ventricosus genome elucidates the spidroin gene catalogue.</title>
        <authorList>
            <person name="Kono N."/>
            <person name="Nakamura H."/>
            <person name="Ohtoshi R."/>
            <person name="Moran D.A.P."/>
            <person name="Shinohara A."/>
            <person name="Yoshida Y."/>
            <person name="Fujiwara M."/>
            <person name="Mori M."/>
            <person name="Tomita M."/>
            <person name="Arakawa K."/>
        </authorList>
    </citation>
    <scope>NUCLEOTIDE SEQUENCE [LARGE SCALE GENOMIC DNA]</scope>
</reference>
<evidence type="ECO:0000313" key="2">
    <source>
        <dbReference type="EMBL" id="GBO39353.1"/>
    </source>
</evidence>
<dbReference type="Proteomes" id="UP000499080">
    <property type="component" value="Unassembled WGS sequence"/>
</dbReference>
<protein>
    <submittedName>
        <fullName evidence="2">Uncharacterized protein</fullName>
    </submittedName>
</protein>
<organism evidence="2 3">
    <name type="scientific">Araneus ventricosus</name>
    <name type="common">Orbweaver spider</name>
    <name type="synonym">Epeira ventricosa</name>
    <dbReference type="NCBI Taxonomy" id="182803"/>
    <lineage>
        <taxon>Eukaryota</taxon>
        <taxon>Metazoa</taxon>
        <taxon>Ecdysozoa</taxon>
        <taxon>Arthropoda</taxon>
        <taxon>Chelicerata</taxon>
        <taxon>Arachnida</taxon>
        <taxon>Araneae</taxon>
        <taxon>Araneomorphae</taxon>
        <taxon>Entelegynae</taxon>
        <taxon>Araneoidea</taxon>
        <taxon>Araneidae</taxon>
        <taxon>Araneus</taxon>
    </lineage>
</organism>
<evidence type="ECO:0000313" key="3">
    <source>
        <dbReference type="Proteomes" id="UP000499080"/>
    </source>
</evidence>
<dbReference type="EMBL" id="BGPR01064371">
    <property type="protein sequence ID" value="GBO39353.1"/>
    <property type="molecule type" value="Genomic_DNA"/>
</dbReference>
<name>A0A4Y2WPC1_ARAVE</name>
<accession>A0A4Y2WPC1</accession>